<protein>
    <recommendedName>
        <fullName evidence="3">Protein kinase domain-containing protein</fullName>
    </recommendedName>
</protein>
<feature type="region of interest" description="Disordered" evidence="1">
    <location>
        <begin position="669"/>
        <end position="710"/>
    </location>
</feature>
<dbReference type="OrthoDB" id="5418235at2759"/>
<reference evidence="2" key="1">
    <citation type="submission" date="2016-03" db="EMBL/GenBank/DDBJ databases">
        <title>Updated assembly of Pseudogymnoascus destructans, the fungus causing white-nose syndrome of bats.</title>
        <authorList>
            <person name="Palmer J.M."/>
            <person name="Drees K.P."/>
            <person name="Foster J.T."/>
            <person name="Lindner D.L."/>
        </authorList>
    </citation>
    <scope>NUCLEOTIDE SEQUENCE [LARGE SCALE GENOMIC DNA]</scope>
    <source>
        <strain evidence="2">20631-21</strain>
    </source>
</reference>
<dbReference type="SUPFAM" id="SSF56112">
    <property type="entry name" value="Protein kinase-like (PK-like)"/>
    <property type="match status" value="1"/>
</dbReference>
<evidence type="ECO:0000313" key="2">
    <source>
        <dbReference type="EMBL" id="OAF57006.2"/>
    </source>
</evidence>
<organism evidence="2">
    <name type="scientific">Pseudogymnoascus destructans</name>
    <dbReference type="NCBI Taxonomy" id="655981"/>
    <lineage>
        <taxon>Eukaryota</taxon>
        <taxon>Fungi</taxon>
        <taxon>Dikarya</taxon>
        <taxon>Ascomycota</taxon>
        <taxon>Pezizomycotina</taxon>
        <taxon>Leotiomycetes</taxon>
        <taxon>Thelebolales</taxon>
        <taxon>Thelebolaceae</taxon>
        <taxon>Pseudogymnoascus</taxon>
    </lineage>
</organism>
<dbReference type="InterPro" id="IPR009003">
    <property type="entry name" value="Peptidase_S1_PA"/>
</dbReference>
<feature type="region of interest" description="Disordered" evidence="1">
    <location>
        <begin position="848"/>
        <end position="875"/>
    </location>
</feature>
<accession>A0A177A4A3</accession>
<name>A0A177A4A3_9PEZI</name>
<gene>
    <name evidence="2" type="ORF">VC83_05799</name>
</gene>
<sequence>MRRIRVNEPITRPGRHQRQLQADAFGTSLGRRHLGDVRAARLDRQINDDLYHHSVAKDSNVSCKHRYIIYKEHLQRFQRYGHDFIEHEPLRIHHLVSLTNHTPQSTMSLLPFTLPLQRRLTKMYTDTKSSLAFVADPARAEDAELSNLHRKLRIQKDRLTTWGLRWSEASRTDSSVGPEDADIDEALASAGLADVAGSVMATINAVLAEAEPLWAASGRAEKAPMEKGGVVWDKGRFEDLVRDLTSSIDTLYDISRARQSESPKKGSKIEMVVEEERAFEKTRMDAPRVIDPRELKGWVGAGVALQSDGNSLPKVLDMGKRTILYMTKQAPMRPWAAESEEVCFPVMLEFASYDPIYSITGISPSMTRFEKLFAGLQRRNEEAGRPEFGVLNLIGYFEEENSRFGLVYELPARFPTTTLSNSVVSRPFYTRLADMLQMRAQEPPLEVRYRLAYNLATSVFDLHSKGIVHGNLAACNIAFFEQIKPRPDGEWVHPAVNVRRPYLTAYDLFPEPGRPSDAANAAEVAWYRHELDPRLTPHTPLTPESRSLDLYSLAMLLVEIGLWTVSRDIRHGVAGIGIALDIKVETEEVNKQLAARCGMAYLRAVQACWGAVDDEISAVTRSDVVLQKVYGRVLSSFEKCCAIEDEEDEDIGDELITGSLPSVSATAEISKSEKWSSPSSSSVSLPRHPLGREKPLPPPPPPPRRPSKEEHMKAEDIEINQMIQSLHIKPKPISEKSAIVQIEDPTTSPKPQSRRFPSNEIIQEHLDRWHNTLMPQINHALRGFYRKYPESVEISLESIGETPLKAKPTMLVVCTSVAKVKSILKRHFSYDSATYGLMVCRGKVMRSRKRAPKRSMARDEDYVEPKNSHHQERPVNGASIGAFSEGQALMPVSFGGLVMVDGEPFGLSVHHMLDIPSDSDDEDDDYSIPTIQSSDIEPGPAPLTTEALEALGYELSDCDSETSSIASSILSDASSFLEPGDIGGIAPDCAGGYLVTQPALDDVDPRIFPSAETMTQDYLDSFTLGSLHASSGLRRRACSLGLTHEIDWALFRFSPGRAPGENKITGAPAGWPGALIPTAHLGGLPVRAVARTSGVTQGRIQRAVTTVKLRGRQTPSQSFTVEGGLGVPGDSGAWVLAEGGACGHVLAWSDKRKVGYFCPMEVMFEDIRGTLGARVVEFPGASGLEARDEEDDETMVEVEEVQVPDDKKKMDEVGLSVYSLLKGGQVKSEVEGVDLVTGMEGMCVRA</sequence>
<proteinExistence type="predicted"/>
<dbReference type="EMBL" id="KV441401">
    <property type="protein sequence ID" value="OAF57006.2"/>
    <property type="molecule type" value="Genomic_DNA"/>
</dbReference>
<dbReference type="InterPro" id="IPR011009">
    <property type="entry name" value="Kinase-like_dom_sf"/>
</dbReference>
<evidence type="ECO:0008006" key="3">
    <source>
        <dbReference type="Google" id="ProtNLM"/>
    </source>
</evidence>
<dbReference type="Gene3D" id="1.10.510.10">
    <property type="entry name" value="Transferase(Phosphotransferase) domain 1"/>
    <property type="match status" value="1"/>
</dbReference>
<dbReference type="AlphaFoldDB" id="A0A177A4A3"/>
<dbReference type="PANTHER" id="PTHR37542">
    <property type="entry name" value="HELO DOMAIN-CONTAINING PROTEIN-RELATED"/>
    <property type="match status" value="1"/>
</dbReference>
<dbReference type="eggNOG" id="ENOG502QTFK">
    <property type="taxonomic scope" value="Eukaryota"/>
</dbReference>
<dbReference type="RefSeq" id="XP_024322297.1">
    <property type="nucleotide sequence ID" value="XM_024469413.1"/>
</dbReference>
<dbReference type="GeneID" id="36288863"/>
<dbReference type="VEuPathDB" id="FungiDB:GMDG_06372"/>
<feature type="compositionally biased region" description="Low complexity" evidence="1">
    <location>
        <begin position="675"/>
        <end position="684"/>
    </location>
</feature>
<dbReference type="SUPFAM" id="SSF50494">
    <property type="entry name" value="Trypsin-like serine proteases"/>
    <property type="match status" value="1"/>
</dbReference>
<evidence type="ECO:0000256" key="1">
    <source>
        <dbReference type="SAM" id="MobiDB-lite"/>
    </source>
</evidence>
<dbReference type="Proteomes" id="UP000077154">
    <property type="component" value="Unassembled WGS sequence"/>
</dbReference>
<feature type="compositionally biased region" description="Basic and acidic residues" evidence="1">
    <location>
        <begin position="856"/>
        <end position="873"/>
    </location>
</feature>
<dbReference type="PANTHER" id="PTHR37542:SF2">
    <property type="entry name" value="PROTEIN KINASE DOMAIN-CONTAINING PROTEIN"/>
    <property type="match status" value="1"/>
</dbReference>